<dbReference type="PROSITE" id="PS00723">
    <property type="entry name" value="POLYPRENYL_SYNTHASE_1"/>
    <property type="match status" value="1"/>
</dbReference>
<dbReference type="InterPro" id="IPR033749">
    <property type="entry name" value="Polyprenyl_synt_CS"/>
</dbReference>
<keyword evidence="3" id="KW-0808">Transferase</keyword>
<dbReference type="Pfam" id="PF00348">
    <property type="entry name" value="polyprenyl_synt"/>
    <property type="match status" value="1"/>
</dbReference>
<dbReference type="EMBL" id="QHBU01000058">
    <property type="protein sequence ID" value="PZR82804.1"/>
    <property type="molecule type" value="Genomic_DNA"/>
</dbReference>
<evidence type="ECO:0000256" key="2">
    <source>
        <dbReference type="ARBA" id="ARBA00022842"/>
    </source>
</evidence>
<dbReference type="Proteomes" id="UP000248724">
    <property type="component" value="Unassembled WGS sequence"/>
</dbReference>
<dbReference type="AlphaFoldDB" id="A0A2W6AH24"/>
<dbReference type="GO" id="GO:0046872">
    <property type="term" value="F:metal ion binding"/>
    <property type="evidence" value="ECO:0007669"/>
    <property type="project" value="UniProtKB-KW"/>
</dbReference>
<dbReference type="CDD" id="cd00685">
    <property type="entry name" value="Trans_IPPS_HT"/>
    <property type="match status" value="1"/>
</dbReference>
<accession>A0A2W6AH24</accession>
<evidence type="ECO:0000313" key="7">
    <source>
        <dbReference type="Proteomes" id="UP000606991"/>
    </source>
</evidence>
<proteinExistence type="inferred from homology"/>
<dbReference type="PANTHER" id="PTHR12001">
    <property type="entry name" value="GERANYLGERANYL PYROPHOSPHATE SYNTHASE"/>
    <property type="match status" value="1"/>
</dbReference>
<evidence type="ECO:0000313" key="4">
    <source>
        <dbReference type="EMBL" id="MBJ7595782.1"/>
    </source>
</evidence>
<accession>A0A934JVM8</accession>
<dbReference type="InterPro" id="IPR000092">
    <property type="entry name" value="Polyprenyl_synt"/>
</dbReference>
<comment type="similarity">
    <text evidence="3">Belongs to the FPP/GGPP synthase family.</text>
</comment>
<dbReference type="SUPFAM" id="SSF48576">
    <property type="entry name" value="Terpenoid synthases"/>
    <property type="match status" value="1"/>
</dbReference>
<dbReference type="Gene3D" id="1.10.600.10">
    <property type="entry name" value="Farnesyl Diphosphate Synthase"/>
    <property type="match status" value="1"/>
</dbReference>
<dbReference type="EMBL" id="JAEKNS010000132">
    <property type="protein sequence ID" value="MBJ7595782.1"/>
    <property type="molecule type" value="Genomic_DNA"/>
</dbReference>
<organism evidence="5 6">
    <name type="scientific">Candidatus Aeolococcus gillhamiae</name>
    <dbReference type="NCBI Taxonomy" id="3127015"/>
    <lineage>
        <taxon>Bacteria</taxon>
        <taxon>Bacillati</taxon>
        <taxon>Candidatus Dormiibacterota</taxon>
        <taxon>Candidatus Dormibacteria</taxon>
        <taxon>Candidatus Aeolococcales</taxon>
        <taxon>Candidatus Aeolococcaceae</taxon>
        <taxon>Candidatus Aeolococcus</taxon>
    </lineage>
</organism>
<keyword evidence="1" id="KW-0479">Metal-binding</keyword>
<dbReference type="RefSeq" id="WP_337313209.1">
    <property type="nucleotide sequence ID" value="NZ_JAEKNS010000132.1"/>
</dbReference>
<name>A0A2W6AH24_9BACT</name>
<keyword evidence="2" id="KW-0460">Magnesium</keyword>
<reference evidence="5" key="2">
    <citation type="submission" date="2018-05" db="EMBL/GenBank/DDBJ databases">
        <authorList>
            <person name="Ferrari B."/>
        </authorList>
    </citation>
    <scope>NUCLEOTIDE SEQUENCE</scope>
    <source>
        <strain evidence="5">RRmetagenome_bin12</strain>
    </source>
</reference>
<dbReference type="GO" id="GO:0008299">
    <property type="term" value="P:isoprenoid biosynthetic process"/>
    <property type="evidence" value="ECO:0007669"/>
    <property type="project" value="InterPro"/>
</dbReference>
<comment type="caution">
    <text evidence="5">The sequence shown here is derived from an EMBL/GenBank/DDBJ whole genome shotgun (WGS) entry which is preliminary data.</text>
</comment>
<dbReference type="GO" id="GO:0004659">
    <property type="term" value="F:prenyltransferase activity"/>
    <property type="evidence" value="ECO:0007669"/>
    <property type="project" value="InterPro"/>
</dbReference>
<sequence>MAVALHHVEAAAPPARSGAADQVPVALGRMLAPLHEALRASAPASGTRIGAMSSYHLGWTDAQGRPGRGASGKFVRGCLALWAAEQCGGDVASALPAATAVEWIHNFTLVHDDIQDGDVERRHRPTVWAVWGSAQAINAGDGMHAIAYRALLSGRDRPTARLRAATAINDAIVAVIEGQCLDLALEGQIDTTVTTYLHLARAKTGALIGAALEAGALLGGADSRRAALLRRAGIEMGIAFQVRDDWLGTWGDSAVTGKGCGGDLARRKVTYPVVAGHARLRGAAQRHFRRLYRQPGGDEDVILALLDEARAGEAVADELARRSRSAMRLAGMCGLSPVAVGDFRSFVDFIVERAA</sequence>
<dbReference type="SFLD" id="SFLDS00005">
    <property type="entry name" value="Isoprenoid_Synthase_Type_I"/>
    <property type="match status" value="1"/>
</dbReference>
<evidence type="ECO:0000313" key="5">
    <source>
        <dbReference type="EMBL" id="PZR82804.1"/>
    </source>
</evidence>
<evidence type="ECO:0000256" key="1">
    <source>
        <dbReference type="ARBA" id="ARBA00022723"/>
    </source>
</evidence>
<gene>
    <name evidence="5" type="ORF">DLM65_03155</name>
    <name evidence="4" type="ORF">JF886_13165</name>
</gene>
<dbReference type="PANTHER" id="PTHR12001:SF86">
    <property type="entry name" value="GERANYLGERANYL DIPHOSPHATE SYNTHASE"/>
    <property type="match status" value="1"/>
</dbReference>
<protein>
    <submittedName>
        <fullName evidence="4">Polyprenyl synthetase family protein</fullName>
    </submittedName>
</protein>
<dbReference type="Proteomes" id="UP000606991">
    <property type="component" value="Unassembled WGS sequence"/>
</dbReference>
<reference evidence="4 7" key="3">
    <citation type="submission" date="2020-10" db="EMBL/GenBank/DDBJ databases">
        <title>Ca. Dormibacterota MAGs.</title>
        <authorList>
            <person name="Montgomery K."/>
        </authorList>
    </citation>
    <scope>NUCLEOTIDE SEQUENCE [LARGE SCALE GENOMIC DNA]</scope>
    <source>
        <strain evidence="4">SC8812_S17_18</strain>
    </source>
</reference>
<evidence type="ECO:0000313" key="6">
    <source>
        <dbReference type="Proteomes" id="UP000248724"/>
    </source>
</evidence>
<reference evidence="5 6" key="1">
    <citation type="journal article" date="2017" name="Nature">
        <title>Atmospheric trace gases support primary production in Antarctic desert surface soil.</title>
        <authorList>
            <person name="Ji M."/>
            <person name="Greening C."/>
            <person name="Vanwonterghem I."/>
            <person name="Carere C.R."/>
            <person name="Bay S.K."/>
            <person name="Steen J.A."/>
            <person name="Montgomery K."/>
            <person name="Lines T."/>
            <person name="Beardall J."/>
            <person name="van Dorst J."/>
            <person name="Snape I."/>
            <person name="Stott M.B."/>
            <person name="Hugenholtz P."/>
            <person name="Ferrari B.C."/>
        </authorList>
    </citation>
    <scope>NUCLEOTIDE SEQUENCE [LARGE SCALE GENOMIC DNA]</scope>
    <source>
        <strain evidence="5">RRmetagenome_bin12</strain>
    </source>
</reference>
<evidence type="ECO:0000256" key="3">
    <source>
        <dbReference type="RuleBase" id="RU004466"/>
    </source>
</evidence>
<dbReference type="InterPro" id="IPR008949">
    <property type="entry name" value="Isoprenoid_synthase_dom_sf"/>
</dbReference>